<name>A0ACC2V8R1_9TREE</name>
<reference evidence="1" key="1">
    <citation type="submission" date="2023-04" db="EMBL/GenBank/DDBJ databases">
        <title>Draft Genome sequencing of Naganishia species isolated from polar environments using Oxford Nanopore Technology.</title>
        <authorList>
            <person name="Leo P."/>
            <person name="Venkateswaran K."/>
        </authorList>
    </citation>
    <scope>NUCLEOTIDE SEQUENCE</scope>
    <source>
        <strain evidence="1">MNA-CCFEE 5423</strain>
    </source>
</reference>
<evidence type="ECO:0000313" key="2">
    <source>
        <dbReference type="Proteomes" id="UP001227268"/>
    </source>
</evidence>
<gene>
    <name evidence="1" type="ORF">QFC21_005829</name>
</gene>
<dbReference type="Proteomes" id="UP001227268">
    <property type="component" value="Unassembled WGS sequence"/>
</dbReference>
<sequence length="1089" mass="119414">MPEPAQPANNEGNNAAPGPNNAASGPNDAASTLVAPEGSQRRSSRSPSRPLGLDQAPFPRTLPTENIGKPPSRKPSPSPSVTALATSNNSSAPPLPVSTAGRTTLPKASSSEPPAKQVRENSPRPPPMSPVAQPVNLPPSSQDIHGSTPPLPTRPAPVRRKQISSITSTPETDPQLPTKGSARSTDPNLLAPPSPFTGGHKKTGETSIDANEQEPQGDGNSVNEGEGNIGDEATFRQPSGDSSQSDDNQTETEEEGDDYRPKKKLPEAQPKKKRQISQPKKKAFKNGEVVTLDHSEQGSEEESAMESDAPIFQEPDVGPTLAKKQAKASAATAKSQASRQARSATLKSSKTIHSAKPPTASSSSRGGKRKAINENQSPGQRKRSRVQQISGLIPETPESEVSASQNSASEARPGPAAASQSQTEPPTDFDTPTSRARRGKDETIWDYYYDRTVKGSKNKACQCRACGKIVKGRSTSNFHDHQRTKCPKLAEAARLGIPGIMCDIPITASQTTIGTTTGAIIQPYNHKKFLAATMKWIIVSGLPFTTIQNPHLQKAFEAANPAARLQSARTLARKLEDTYDIVLLRLLHSRGKHTGVRMGNGMFELFHNTCGIATRLGPGTADNASNNRTAADRLAQLLSTELLEVHVGADLIGCLCHIANIAALKYLEGASQLTPIDFAYARENIPEIRVMGETPCWNADLEERPTEEDLALLARQSQEREEVDTHDSNVQRMDEAEDDEIVGEEDLEEPDEDSTPLDMVHQLAVFVHSSPQRMEEFEKARGKLNPATPKGMLPLKDVVTRWNSKEAAIARVLKLRSKCPRFTKSTFDTLKLIQPTLKIFLNLTEVYSEVAASSYRIIPDLIHAIDQLEEIHKHPSAAHDRRRCVVEAVARLQKYLNKFVQNPWVCAAFALDPTVREEGLSQLLTVEYDGSKCFENTLTFIRLRTEEYQEAMKGSSRRREEEVQWVKKHARVNKFASSRYKAGHQDITHDVDDPWECYNSEMKRFETLENESVLGYWKRMAEHKEMRPLAMVAKDILGLASSSASVERLFSQAGFVLGNKRGSLSAKFLSKQVMLRMWEGQGIMTADDM</sequence>
<protein>
    <submittedName>
        <fullName evidence="1">Uncharacterized protein</fullName>
    </submittedName>
</protein>
<comment type="caution">
    <text evidence="1">The sequence shown here is derived from an EMBL/GenBank/DDBJ whole genome shotgun (WGS) entry which is preliminary data.</text>
</comment>
<proteinExistence type="predicted"/>
<dbReference type="EMBL" id="JASBWT010000023">
    <property type="protein sequence ID" value="KAJ9095036.1"/>
    <property type="molecule type" value="Genomic_DNA"/>
</dbReference>
<organism evidence="1 2">
    <name type="scientific">Naganishia friedmannii</name>
    <dbReference type="NCBI Taxonomy" id="89922"/>
    <lineage>
        <taxon>Eukaryota</taxon>
        <taxon>Fungi</taxon>
        <taxon>Dikarya</taxon>
        <taxon>Basidiomycota</taxon>
        <taxon>Agaricomycotina</taxon>
        <taxon>Tremellomycetes</taxon>
        <taxon>Filobasidiales</taxon>
        <taxon>Filobasidiaceae</taxon>
        <taxon>Naganishia</taxon>
    </lineage>
</organism>
<evidence type="ECO:0000313" key="1">
    <source>
        <dbReference type="EMBL" id="KAJ9095036.1"/>
    </source>
</evidence>
<keyword evidence="2" id="KW-1185">Reference proteome</keyword>
<accession>A0ACC2V8R1</accession>